<dbReference type="Proteomes" id="UP001595075">
    <property type="component" value="Unassembled WGS sequence"/>
</dbReference>
<comment type="caution">
    <text evidence="1">The sequence shown here is derived from an EMBL/GenBank/DDBJ whole genome shotgun (WGS) entry which is preliminary data.</text>
</comment>
<evidence type="ECO:0000313" key="1">
    <source>
        <dbReference type="EMBL" id="KAL2073133.1"/>
    </source>
</evidence>
<accession>A0ABR4CUS8</accession>
<proteinExistence type="predicted"/>
<name>A0ABR4CUS8_9HELO</name>
<organism evidence="1 2">
    <name type="scientific">Oculimacula yallundae</name>
    <dbReference type="NCBI Taxonomy" id="86028"/>
    <lineage>
        <taxon>Eukaryota</taxon>
        <taxon>Fungi</taxon>
        <taxon>Dikarya</taxon>
        <taxon>Ascomycota</taxon>
        <taxon>Pezizomycotina</taxon>
        <taxon>Leotiomycetes</taxon>
        <taxon>Helotiales</taxon>
        <taxon>Ploettnerulaceae</taxon>
        <taxon>Oculimacula</taxon>
    </lineage>
</organism>
<evidence type="ECO:0000313" key="2">
    <source>
        <dbReference type="Proteomes" id="UP001595075"/>
    </source>
</evidence>
<reference evidence="1 2" key="1">
    <citation type="journal article" date="2024" name="Commun. Biol.">
        <title>Comparative genomic analysis of thermophilic fungi reveals convergent evolutionary adaptations and gene losses.</title>
        <authorList>
            <person name="Steindorff A.S."/>
            <person name="Aguilar-Pontes M.V."/>
            <person name="Robinson A.J."/>
            <person name="Andreopoulos B."/>
            <person name="LaButti K."/>
            <person name="Kuo A."/>
            <person name="Mondo S."/>
            <person name="Riley R."/>
            <person name="Otillar R."/>
            <person name="Haridas S."/>
            <person name="Lipzen A."/>
            <person name="Grimwood J."/>
            <person name="Schmutz J."/>
            <person name="Clum A."/>
            <person name="Reid I.D."/>
            <person name="Moisan M.C."/>
            <person name="Butler G."/>
            <person name="Nguyen T.T.M."/>
            <person name="Dewar K."/>
            <person name="Conant G."/>
            <person name="Drula E."/>
            <person name="Henrissat B."/>
            <person name="Hansel C."/>
            <person name="Singer S."/>
            <person name="Hutchinson M.I."/>
            <person name="de Vries R.P."/>
            <person name="Natvig D.O."/>
            <person name="Powell A.J."/>
            <person name="Tsang A."/>
            <person name="Grigoriev I.V."/>
        </authorList>
    </citation>
    <scope>NUCLEOTIDE SEQUENCE [LARGE SCALE GENOMIC DNA]</scope>
    <source>
        <strain evidence="1 2">CBS 494.80</strain>
    </source>
</reference>
<protein>
    <submittedName>
        <fullName evidence="1">Uncharacterized protein</fullName>
    </submittedName>
</protein>
<keyword evidence="2" id="KW-1185">Reference proteome</keyword>
<gene>
    <name evidence="1" type="ORF">VTL71DRAFT_10457</name>
</gene>
<sequence length="157" mass="18238">MISIDPAHLNLWTMCIRDFDMTFDPFGTSEASPQQAYITLKGKLSHKDRHDQKLVGEIWLDENPSLRFIPGHRNEALVVISWARYFRTPKLNEMLHVYDWPASFHLYNVLLVGLVQKDVVVAGTMKTFTVAYRKGIGRVTKDHWNDTNCKLQYMRLG</sequence>
<dbReference type="EMBL" id="JAZHXI010000003">
    <property type="protein sequence ID" value="KAL2073133.1"/>
    <property type="molecule type" value="Genomic_DNA"/>
</dbReference>